<dbReference type="Proteomes" id="UP000064007">
    <property type="component" value="Chromosome 1"/>
</dbReference>
<dbReference type="AlphaFoldDB" id="A0A0D6EW19"/>
<dbReference type="STRING" id="1581557.BN1208_1019"/>
<keyword evidence="3" id="KW-1185">Reference proteome</keyword>
<dbReference type="RefSeq" id="WP_046488496.1">
    <property type="nucleotide sequence ID" value="NZ_LN827929.1"/>
</dbReference>
<accession>A0A0D6EW19</accession>
<evidence type="ECO:0008006" key="4">
    <source>
        <dbReference type="Google" id="ProtNLM"/>
    </source>
</evidence>
<evidence type="ECO:0000313" key="3">
    <source>
        <dbReference type="Proteomes" id="UP000064007"/>
    </source>
</evidence>
<keyword evidence="1" id="KW-0732">Signal</keyword>
<gene>
    <name evidence="2" type="ORF">BN1208_1019</name>
</gene>
<evidence type="ECO:0000313" key="2">
    <source>
        <dbReference type="EMBL" id="CEZ19900.1"/>
    </source>
</evidence>
<dbReference type="KEGG" id="mbat:BN1208_1019"/>
<dbReference type="EMBL" id="LN827929">
    <property type="protein sequence ID" value="CEZ19900.1"/>
    <property type="molecule type" value="Genomic_DNA"/>
</dbReference>
<feature type="chain" id="PRO_5002303582" description="Outer membrane protein beta-barrel domain-containing protein" evidence="1">
    <location>
        <begin position="21"/>
        <end position="231"/>
    </location>
</feature>
<dbReference type="HOGENOM" id="CLU_102834_0_0_4"/>
<name>A0A0D6EW19_9PROT</name>
<dbReference type="OrthoDB" id="8526647at2"/>
<sequence>MNKRVLLAFLVLLKATPSFAARPMMTDDARIVDSKACQLETWYKDTKQVKEFWAYPACNIGTNAEVTIGGSYERMNGDTYFANETYQIKSLIRTLEESPLAFGVTLGNGRDPKRINKKIVQDWYLNVPISYQYSDLLVLHTNIGVTQLTDEQRQQMNWGISTEYKYSNKVELITELFNQSSRYSYFQFGLRYWIEKDRVQIDTTYGNRFNHLGEDQNISIGLRLISLPFLP</sequence>
<reference evidence="3" key="1">
    <citation type="submission" date="2014-12" db="EMBL/GenBank/DDBJ databases">
        <authorList>
            <person name="Salcher M.M."/>
        </authorList>
    </citation>
    <scope>NUCLEOTIDE SEQUENCE [LARGE SCALE GENOMIC DNA]</scope>
    <source>
        <strain evidence="3">MMS-10A-171</strain>
    </source>
</reference>
<organism evidence="2 3">
    <name type="scientific">Candidatus Methylopumilus planktonicus</name>
    <dbReference type="NCBI Taxonomy" id="1581557"/>
    <lineage>
        <taxon>Bacteria</taxon>
        <taxon>Pseudomonadati</taxon>
        <taxon>Pseudomonadota</taxon>
        <taxon>Betaproteobacteria</taxon>
        <taxon>Nitrosomonadales</taxon>
        <taxon>Methylophilaceae</taxon>
        <taxon>Candidatus Methylopumilus</taxon>
    </lineage>
</organism>
<feature type="signal peptide" evidence="1">
    <location>
        <begin position="1"/>
        <end position="20"/>
    </location>
</feature>
<evidence type="ECO:0000256" key="1">
    <source>
        <dbReference type="SAM" id="SignalP"/>
    </source>
</evidence>
<protein>
    <recommendedName>
        <fullName evidence="4">Outer membrane protein beta-barrel domain-containing protein</fullName>
    </recommendedName>
</protein>
<proteinExistence type="predicted"/>